<name>A0A087RU44_9ARCH</name>
<dbReference type="Proteomes" id="UP000029387">
    <property type="component" value="Unassembled WGS sequence"/>
</dbReference>
<keyword evidence="4" id="KW-1185">Reference proteome</keyword>
<dbReference type="InterPro" id="IPR036850">
    <property type="entry name" value="NDK-like_dom_sf"/>
</dbReference>
<reference evidence="3 4" key="1">
    <citation type="submission" date="2014-06" db="EMBL/GenBank/DDBJ databases">
        <authorList>
            <person name="Ngugi D.K."/>
            <person name="Blom J."/>
            <person name="Alam I."/>
            <person name="Rashid M."/>
            <person name="Baalawi W."/>
            <person name="Zhang G."/>
            <person name="Hikmawan T."/>
            <person name="Guan Y."/>
            <person name="Antunes A."/>
            <person name="Siam R."/>
            <person name="El-Dorry H."/>
            <person name="Bajic V."/>
            <person name="Stingl U."/>
        </authorList>
    </citation>
    <scope>NUCLEOTIDE SEQUENCE [LARGE SCALE GENOMIC DNA]</scope>
    <source>
        <strain evidence="3">SCGC AAA799-P11</strain>
    </source>
</reference>
<dbReference type="AlphaFoldDB" id="A0A087RU44"/>
<proteinExistence type="inferred from homology"/>
<dbReference type="Gene3D" id="3.30.70.141">
    <property type="entry name" value="Nucleoside diphosphate kinase-like domain"/>
    <property type="match status" value="1"/>
</dbReference>
<comment type="caution">
    <text evidence="1">Lacks conserved residue(s) required for the propagation of feature annotation.</text>
</comment>
<feature type="non-terminal residue" evidence="3">
    <location>
        <position position="24"/>
    </location>
</feature>
<comment type="caution">
    <text evidence="3">The sequence shown here is derived from an EMBL/GenBank/DDBJ whole genome shotgun (WGS) entry which is preliminary data.</text>
</comment>
<accession>A0A087RU44</accession>
<sequence>MTEKSLFIVKPDAVARNLVGEVIS</sequence>
<dbReference type="EMBL" id="JOSZ01000039">
    <property type="protein sequence ID" value="KFM16993.1"/>
    <property type="molecule type" value="Genomic_DNA"/>
</dbReference>
<keyword evidence="3" id="KW-0808">Transferase</keyword>
<evidence type="ECO:0000313" key="3">
    <source>
        <dbReference type="EMBL" id="KFM16998.1"/>
    </source>
</evidence>
<dbReference type="EMBL" id="JOSZ01000039">
    <property type="protein sequence ID" value="KFM16998.1"/>
    <property type="molecule type" value="Genomic_DNA"/>
</dbReference>
<dbReference type="PROSITE" id="PS51374">
    <property type="entry name" value="NDPK_LIKE"/>
    <property type="match status" value="1"/>
</dbReference>
<dbReference type="EC" id="2.7.4.6" evidence="3"/>
<dbReference type="GO" id="GO:0004550">
    <property type="term" value="F:nucleoside diphosphate kinase activity"/>
    <property type="evidence" value="ECO:0007669"/>
    <property type="project" value="UniProtKB-EC"/>
</dbReference>
<protein>
    <submittedName>
        <fullName evidence="3">Nucleoside-diphosphate kinase protein</fullName>
        <ecNumber evidence="3">2.7.4.6</ecNumber>
    </submittedName>
</protein>
<dbReference type="SUPFAM" id="SSF54919">
    <property type="entry name" value="Nucleoside diphosphate kinase, NDK"/>
    <property type="match status" value="1"/>
</dbReference>
<evidence type="ECO:0000313" key="2">
    <source>
        <dbReference type="EMBL" id="KFM16993.1"/>
    </source>
</evidence>
<keyword evidence="3" id="KW-0418">Kinase</keyword>
<comment type="similarity">
    <text evidence="1">Belongs to the NDK family.</text>
</comment>
<gene>
    <name evidence="2" type="ORF">AAA799P11_01390</name>
    <name evidence="3" type="ORF">AAA799P11_01395</name>
</gene>
<organism evidence="3 4">
    <name type="scientific">Marine Group I thaumarchaeote SCGC AAA799-P11</name>
    <dbReference type="NCBI Taxonomy" id="1502295"/>
    <lineage>
        <taxon>Archaea</taxon>
        <taxon>Nitrososphaerota</taxon>
        <taxon>Marine Group I</taxon>
    </lineage>
</organism>
<evidence type="ECO:0000313" key="4">
    <source>
        <dbReference type="Proteomes" id="UP000029387"/>
    </source>
</evidence>
<evidence type="ECO:0000256" key="1">
    <source>
        <dbReference type="PROSITE-ProRule" id="PRU00706"/>
    </source>
</evidence>